<keyword evidence="2" id="KW-0963">Cytoplasm</keyword>
<dbReference type="GO" id="GO:0003777">
    <property type="term" value="F:microtubule motor activity"/>
    <property type="evidence" value="ECO:0007669"/>
    <property type="project" value="InterPro"/>
</dbReference>
<evidence type="ECO:0000256" key="1">
    <source>
        <dbReference type="ARBA" id="ARBA00004496"/>
    </source>
</evidence>
<evidence type="ECO:0000256" key="6">
    <source>
        <dbReference type="PROSITE-ProRule" id="PRU00283"/>
    </source>
</evidence>
<dbReference type="PROSITE" id="PS50067">
    <property type="entry name" value="KINESIN_MOTOR_2"/>
    <property type="match status" value="1"/>
</dbReference>
<name>A0AAV5RNL4_STABA</name>
<dbReference type="PANTHER" id="PTHR47969">
    <property type="entry name" value="CHROMOSOME-ASSOCIATED KINESIN KIF4A-RELATED"/>
    <property type="match status" value="1"/>
</dbReference>
<dbReference type="GO" id="GO:0007052">
    <property type="term" value="P:mitotic spindle organization"/>
    <property type="evidence" value="ECO:0007669"/>
    <property type="project" value="TreeGrafter"/>
</dbReference>
<dbReference type="GO" id="GO:0008017">
    <property type="term" value="F:microtubule binding"/>
    <property type="evidence" value="ECO:0007669"/>
    <property type="project" value="InterPro"/>
</dbReference>
<dbReference type="InterPro" id="IPR027417">
    <property type="entry name" value="P-loop_NTPase"/>
</dbReference>
<organism evidence="10 11">
    <name type="scientific">Starmerella bacillaris</name>
    <name type="common">Yeast</name>
    <name type="synonym">Candida zemplinina</name>
    <dbReference type="NCBI Taxonomy" id="1247836"/>
    <lineage>
        <taxon>Eukaryota</taxon>
        <taxon>Fungi</taxon>
        <taxon>Dikarya</taxon>
        <taxon>Ascomycota</taxon>
        <taxon>Saccharomycotina</taxon>
        <taxon>Dipodascomycetes</taxon>
        <taxon>Dipodascales</taxon>
        <taxon>Trichomonascaceae</taxon>
        <taxon>Starmerella</taxon>
    </lineage>
</organism>
<feature type="compositionally biased region" description="Polar residues" evidence="8">
    <location>
        <begin position="161"/>
        <end position="173"/>
    </location>
</feature>
<dbReference type="Gene3D" id="3.40.850.10">
    <property type="entry name" value="Kinesin motor domain"/>
    <property type="match status" value="1"/>
</dbReference>
<evidence type="ECO:0000256" key="5">
    <source>
        <dbReference type="ARBA" id="ARBA00023054"/>
    </source>
</evidence>
<reference evidence="10 11" key="1">
    <citation type="journal article" date="2023" name="Elife">
        <title>Identification of key yeast species and microbe-microbe interactions impacting larval growth of Drosophila in the wild.</title>
        <authorList>
            <person name="Mure A."/>
            <person name="Sugiura Y."/>
            <person name="Maeda R."/>
            <person name="Honda K."/>
            <person name="Sakurai N."/>
            <person name="Takahashi Y."/>
            <person name="Watada M."/>
            <person name="Katoh T."/>
            <person name="Gotoh A."/>
            <person name="Gotoh Y."/>
            <person name="Taniguchi I."/>
            <person name="Nakamura K."/>
            <person name="Hayashi T."/>
            <person name="Katayama T."/>
            <person name="Uemura T."/>
            <person name="Hattori Y."/>
        </authorList>
    </citation>
    <scope>NUCLEOTIDE SEQUENCE [LARGE SCALE GENOMIC DNA]</scope>
    <source>
        <strain evidence="10 11">SB-73</strain>
    </source>
</reference>
<gene>
    <name evidence="10" type="ORF">DASB73_039730</name>
</gene>
<accession>A0AAV5RNL4</accession>
<dbReference type="SUPFAM" id="SSF52540">
    <property type="entry name" value="P-loop containing nucleoside triphosphate hydrolases"/>
    <property type="match status" value="1"/>
</dbReference>
<dbReference type="InterPro" id="IPR001752">
    <property type="entry name" value="Kinesin_motor_dom"/>
</dbReference>
<feature type="coiled-coil region" evidence="7">
    <location>
        <begin position="476"/>
        <end position="526"/>
    </location>
</feature>
<evidence type="ECO:0000259" key="9">
    <source>
        <dbReference type="PROSITE" id="PS50067"/>
    </source>
</evidence>
<dbReference type="Proteomes" id="UP001362899">
    <property type="component" value="Unassembled WGS sequence"/>
</dbReference>
<proteinExistence type="inferred from homology"/>
<dbReference type="GO" id="GO:0005737">
    <property type="term" value="C:cytoplasm"/>
    <property type="evidence" value="ECO:0007669"/>
    <property type="project" value="UniProtKB-SubCell"/>
</dbReference>
<evidence type="ECO:0000313" key="10">
    <source>
        <dbReference type="EMBL" id="GMM53010.1"/>
    </source>
</evidence>
<dbReference type="PRINTS" id="PR00380">
    <property type="entry name" value="KINESINHEAVY"/>
</dbReference>
<sequence length="550" mass="62724">MSKCPVDVVVRVRPLNKSELDINCKETIQCKYNKQISVNNKVFCYDHVFDTSATQAEIFYNKMNRIIDSSMIEGKNATIMAYGQTSSGKSYTMTGGRGSERGIIPRAIYRIVNYYPGTFSMSFVEIYQGKVRDLFCNNNIVNMLGDGTLQNTQTYRFCNNSNTGKRRSSLSNYHSKESPSKIRRTRQYGRNSLNEEICDKSEFIKPNNLFAQYNEDTKIEYNQNINTNNCIGIRSQLSDRIFALLDKANSLRKTASTKMNSSSSRSHSILSIQFDDIHGKPKLTLIDLAGSETVKKTGASGETLREASEINKSLSTLMNVLDSLSKSYKGHVSFRESKLTQFLQTSLNYDSKICLIINISPSGVHVNETMNSLRFGERAKRITLPATTETDERLKRDILCSLQIVEEELNEWQKHGPTPLNQWLDLGTFKNICESSSVSPSPTEYKISPSDHRNGYKLEVEDISLKNNIEAALHRQNDLSRQITTLSDEIKRREERLKELCWEKSKRELEIRIEDLEIHALETQLRMLTGVKSDKKQELDVSFDQLACVE</sequence>
<feature type="binding site" evidence="6">
    <location>
        <begin position="83"/>
        <end position="90"/>
    </location>
    <ligand>
        <name>ATP</name>
        <dbReference type="ChEBI" id="CHEBI:30616"/>
    </ligand>
</feature>
<dbReference type="GO" id="GO:0005875">
    <property type="term" value="C:microtubule associated complex"/>
    <property type="evidence" value="ECO:0007669"/>
    <property type="project" value="TreeGrafter"/>
</dbReference>
<keyword evidence="11" id="KW-1185">Reference proteome</keyword>
<evidence type="ECO:0000313" key="11">
    <source>
        <dbReference type="Proteomes" id="UP001362899"/>
    </source>
</evidence>
<keyword evidence="4 6" id="KW-0067">ATP-binding</keyword>
<evidence type="ECO:0000256" key="2">
    <source>
        <dbReference type="ARBA" id="ARBA00022490"/>
    </source>
</evidence>
<dbReference type="EMBL" id="BTGC01000008">
    <property type="protein sequence ID" value="GMM53010.1"/>
    <property type="molecule type" value="Genomic_DNA"/>
</dbReference>
<evidence type="ECO:0000256" key="8">
    <source>
        <dbReference type="SAM" id="MobiDB-lite"/>
    </source>
</evidence>
<feature type="region of interest" description="Disordered" evidence="8">
    <location>
        <begin position="161"/>
        <end position="180"/>
    </location>
</feature>
<dbReference type="Pfam" id="PF00225">
    <property type="entry name" value="Kinesin"/>
    <property type="match status" value="2"/>
</dbReference>
<evidence type="ECO:0000256" key="3">
    <source>
        <dbReference type="ARBA" id="ARBA00022741"/>
    </source>
</evidence>
<evidence type="ECO:0000256" key="7">
    <source>
        <dbReference type="SAM" id="Coils"/>
    </source>
</evidence>
<keyword evidence="6" id="KW-0505">Motor protein</keyword>
<evidence type="ECO:0000256" key="4">
    <source>
        <dbReference type="ARBA" id="ARBA00022840"/>
    </source>
</evidence>
<dbReference type="GO" id="GO:0051231">
    <property type="term" value="P:spindle elongation"/>
    <property type="evidence" value="ECO:0007669"/>
    <property type="project" value="TreeGrafter"/>
</dbReference>
<keyword evidence="3 6" id="KW-0547">Nucleotide-binding</keyword>
<dbReference type="AlphaFoldDB" id="A0AAV5RNL4"/>
<feature type="domain" description="Kinesin motor" evidence="9">
    <location>
        <begin position="5"/>
        <end position="382"/>
    </location>
</feature>
<dbReference type="InterPro" id="IPR027640">
    <property type="entry name" value="Kinesin-like_fam"/>
</dbReference>
<dbReference type="SMART" id="SM00129">
    <property type="entry name" value="KISc"/>
    <property type="match status" value="1"/>
</dbReference>
<dbReference type="GO" id="GO:0005524">
    <property type="term" value="F:ATP binding"/>
    <property type="evidence" value="ECO:0007669"/>
    <property type="project" value="UniProtKB-UniRule"/>
</dbReference>
<comment type="caution">
    <text evidence="10">The sequence shown here is derived from an EMBL/GenBank/DDBJ whole genome shotgun (WGS) entry which is preliminary data.</text>
</comment>
<dbReference type="GO" id="GO:0007018">
    <property type="term" value="P:microtubule-based movement"/>
    <property type="evidence" value="ECO:0007669"/>
    <property type="project" value="InterPro"/>
</dbReference>
<comment type="subcellular location">
    <subcellularLocation>
        <location evidence="1">Cytoplasm</location>
    </subcellularLocation>
</comment>
<protein>
    <recommendedName>
        <fullName evidence="9">Kinesin motor domain-containing protein</fullName>
    </recommendedName>
</protein>
<dbReference type="PANTHER" id="PTHR47969:SF15">
    <property type="entry name" value="CHROMOSOME-ASSOCIATED KINESIN KIF4A-RELATED"/>
    <property type="match status" value="1"/>
</dbReference>
<dbReference type="InterPro" id="IPR036961">
    <property type="entry name" value="Kinesin_motor_dom_sf"/>
</dbReference>
<keyword evidence="5 7" id="KW-0175">Coiled coil</keyword>
<comment type="similarity">
    <text evidence="6">Belongs to the TRAFAC class myosin-kinesin ATPase superfamily. Kinesin family.</text>
</comment>